<dbReference type="GO" id="GO:0005634">
    <property type="term" value="C:nucleus"/>
    <property type="evidence" value="ECO:0007669"/>
    <property type="project" value="UniProtKB-SubCell"/>
</dbReference>
<dbReference type="PIR" id="H86489">
    <property type="entry name" value="H86489"/>
</dbReference>
<dbReference type="GO" id="GO:0008270">
    <property type="term" value="F:zinc ion binding"/>
    <property type="evidence" value="ECO:0007669"/>
    <property type="project" value="UniProtKB-KW"/>
</dbReference>
<proteinExistence type="predicted"/>
<feature type="region of interest" description="Disordered" evidence="6">
    <location>
        <begin position="1"/>
        <end position="50"/>
    </location>
</feature>
<feature type="compositionally biased region" description="Low complexity" evidence="6">
    <location>
        <begin position="1325"/>
        <end position="1335"/>
    </location>
</feature>
<dbReference type="InterPro" id="IPR004252">
    <property type="entry name" value="Probable_transposase_24"/>
</dbReference>
<feature type="region of interest" description="Disordered" evidence="6">
    <location>
        <begin position="1315"/>
        <end position="1335"/>
    </location>
</feature>
<dbReference type="Pfam" id="PF02992">
    <property type="entry name" value="Transposase_21"/>
    <property type="match status" value="1"/>
</dbReference>
<dbReference type="SUPFAM" id="SSF53098">
    <property type="entry name" value="Ribonuclease H-like"/>
    <property type="match status" value="1"/>
</dbReference>
<sequence>MEDLDWESKIAAEEEMMMDDDDDIDSTHEQSSEIPEGNSQENSRKRRKKTSEMWKHFTQAGKGDDGKNRVKCNYCGEKLVRVIIWHDLPFSVVEYEELRRFFQYLNPDYSYYTRNTEATDVVKTWDSEKNKLKMDLAKIQSRICLAFDCWTAIAGEGYITLTAHYVDESWTLNSKILSFCDIPPPHTSDALATKIHECLKEWGIEENIFTLTLDNALANDTMQEILKERLNLDDNLLCGGELFHVQCCAHILNLIVQDGLKIISGALTKIRDSVKCVKASKARGLAFQQCVEGDQGVVLSLDVQTRWNSMFLMLEKALNYKRVFNRLRVVDKCYKTCPLNEEWERGTKICDILRSFYKITTLMSAEYVAGVEEFLTFANSQPIVQSCRGKFHYPCAVCKNKKHIVSGRKVSSHLFSQGFMLDYYVWYKHGEDFNMNVGTSNYVNSTYLRENYESVDNVVEDPYVDVGNVVEDQYVDMVNDAFRYNVGFDDNYHQDGTNQNVEEPVRNHSKKFYDLLEGAQNPLYDGCREGQSQLSLAARVMQNKADHNMSERCVDSVCQMLTDFLPEGNQATDSHYMTEKLMRNLGLPYYTISMFVLTIVCFSGKKTKRKINVGFVVLKDGSLWMTTVEEPKCHIVRMYLSHKTAAVMRWHAEHQSKEEEMNHPSDAAEWRYFQELHPMFAEEPRNVYLGLCTDGFNPFGMSRNHFLWLVIVTPYNLPPGMCMNTEYLFLTILNHGPNHPRGSLDVFLQPLIEELKELWSTGIDAYDDRQPTVNCLVQFAWKVLTFFYLPNGRKTCWFDCHRRFLSHGHPLRKNKNDFRKGKDASTEYPPESLTGEQIYYEQLSGVNPPRTKDVGGNGHEKKMPGYGKEHNWHKESILWELPYWKDLNLRHCINVMHTEKNFLDNIMNTLMSVKDKSKDNIMSRMDIERFCSRPDIHIDSKGKAPFPAYTLTNEAEMSLLQCVKQFTRDTNSRLVRNITRVFTNKFDGPFYSWTCVPQERQEKYFIEFAKTHHWDPLITWTVQFYFNEICLRRMKGMVSTARTSQNKPKWIGKTLWKTMTAYWDTEEAQERSQICSNARMSDRNGLGPHIPFSRSKSYHQIRDELEEQLGKTVNIGDVFIKTHTKPDGTYVDRKAEKIAELYKKNLQLRQSEFEAEASAVSDGTSRARELTAEDCTTIFLQVTFYVSQFSVFELSFSFSNLSFYHTLQSTERDSRGVPYGVGSLKESLVNGKRKQAGDSTSFVALQEQLQEAQRKIEEQVSYNHRRESKISLREAENSRAADEQKKKLEHLSLVDKFLRENDPWFLNFLESHSAKETTIDPISPSPAASPSSSAS</sequence>
<dbReference type="InterPro" id="IPR004242">
    <property type="entry name" value="Transposase_21"/>
</dbReference>
<evidence type="ECO:0000256" key="1">
    <source>
        <dbReference type="ARBA" id="ARBA00004123"/>
    </source>
</evidence>
<evidence type="ECO:0000256" key="2">
    <source>
        <dbReference type="ARBA" id="ARBA00022723"/>
    </source>
</evidence>
<dbReference type="Pfam" id="PF03004">
    <property type="entry name" value="Transposase_24"/>
    <property type="match status" value="1"/>
</dbReference>
<comment type="subcellular location">
    <subcellularLocation>
        <location evidence="1">Nucleus</location>
    </subcellularLocation>
</comment>
<feature type="compositionally biased region" description="Basic and acidic residues" evidence="6">
    <location>
        <begin position="1"/>
        <end position="12"/>
    </location>
</feature>
<keyword evidence="3" id="KW-0863">Zinc-finger</keyword>
<dbReference type="EMBL" id="AC020646">
    <property type="protein sequence ID" value="AAF79806.1"/>
    <property type="molecule type" value="Genomic_DNA"/>
</dbReference>
<dbReference type="InterPro" id="IPR012337">
    <property type="entry name" value="RNaseH-like_sf"/>
</dbReference>
<evidence type="ECO:0000259" key="7">
    <source>
        <dbReference type="Pfam" id="PF13963"/>
    </source>
</evidence>
<protein>
    <submittedName>
        <fullName evidence="8">T32E20.13</fullName>
    </submittedName>
</protein>
<dbReference type="InterPro" id="IPR029480">
    <property type="entry name" value="Transpos_assoc"/>
</dbReference>
<dbReference type="Pfam" id="PF13963">
    <property type="entry name" value="Transpos_assoc"/>
    <property type="match status" value="1"/>
</dbReference>
<organism evidence="8">
    <name type="scientific">Arabidopsis thaliana</name>
    <name type="common">Mouse-ear cress</name>
    <dbReference type="NCBI Taxonomy" id="3702"/>
    <lineage>
        <taxon>Eukaryota</taxon>
        <taxon>Viridiplantae</taxon>
        <taxon>Streptophyta</taxon>
        <taxon>Embryophyta</taxon>
        <taxon>Tracheophyta</taxon>
        <taxon>Spermatophyta</taxon>
        <taxon>Magnoliopsida</taxon>
        <taxon>eudicotyledons</taxon>
        <taxon>Gunneridae</taxon>
        <taxon>Pentapetalae</taxon>
        <taxon>rosids</taxon>
        <taxon>malvids</taxon>
        <taxon>Brassicales</taxon>
        <taxon>Brassicaceae</taxon>
        <taxon>Camelineae</taxon>
        <taxon>Arabidopsis</taxon>
    </lineage>
</organism>
<evidence type="ECO:0000256" key="5">
    <source>
        <dbReference type="ARBA" id="ARBA00023242"/>
    </source>
</evidence>
<dbReference type="InterPro" id="IPR052035">
    <property type="entry name" value="ZnF_BED_domain_contain"/>
</dbReference>
<feature type="domain" description="Transposase-associated" evidence="7">
    <location>
        <begin position="359"/>
        <end position="431"/>
    </location>
</feature>
<feature type="compositionally biased region" description="Acidic residues" evidence="6">
    <location>
        <begin position="13"/>
        <end position="24"/>
    </location>
</feature>
<reference evidence="8" key="3">
    <citation type="submission" date="2000-06" db="EMBL/GenBank/DDBJ databases">
        <authorList>
            <person name="Cheuk R."/>
            <person name="Shinn P."/>
            <person name="Brooks S."/>
            <person name="Buehler E."/>
            <person name="Chao Q."/>
            <person name="Johnson-Hopson C."/>
            <person name="Khan S."/>
            <person name="Kim C."/>
            <person name="Altafi H."/>
            <person name="Bei B."/>
            <person name="Chin C."/>
            <person name="Chiou J."/>
            <person name="Choi E."/>
            <person name="Conn L."/>
            <person name="Conway A."/>
            <person name="Gonzalez A."/>
            <person name="Hansen N."/>
            <person name="Howing B."/>
            <person name="Koo T."/>
            <person name="Lam B."/>
            <person name="Lee J."/>
            <person name="Lenz C."/>
            <person name="Li J."/>
            <person name="Liu A."/>
            <person name="Liu J."/>
            <person name="Liu S."/>
            <person name="Mukharsky N."/>
            <person name="Nguyen M."/>
            <person name="Palm C."/>
            <person name="Pham P."/>
            <person name="Sakano H."/>
            <person name="Schwartz J."/>
            <person name="Southwick A."/>
            <person name="Thaveri A."/>
            <person name="Toriumi M."/>
            <person name="Vaysberg M."/>
            <person name="Yu G."/>
            <person name="Davis R."/>
            <person name="Federspiel N."/>
            <person name="Theologis A."/>
            <person name="Ecker J."/>
        </authorList>
    </citation>
    <scope>NUCLEOTIDE SEQUENCE</scope>
</reference>
<evidence type="ECO:0000313" key="8">
    <source>
        <dbReference type="EMBL" id="AAF79806.1"/>
    </source>
</evidence>
<evidence type="ECO:0000256" key="3">
    <source>
        <dbReference type="ARBA" id="ARBA00022771"/>
    </source>
</evidence>
<accession>Q9LPA7</accession>
<name>Q9LPA7_ARATH</name>
<evidence type="ECO:0000256" key="4">
    <source>
        <dbReference type="ARBA" id="ARBA00022833"/>
    </source>
</evidence>
<reference evidence="8" key="2">
    <citation type="submission" date="2000-02" db="EMBL/GenBank/DDBJ databases">
        <title>Genomic sequence for Arabidopsis thaliana BAC T32E20 from chromosome I.</title>
        <authorList>
            <person name="Shinn P."/>
            <person name="Brooks S."/>
            <person name="Buehler E."/>
            <person name="Chao Q."/>
            <person name="Johnson-Hopson C."/>
            <person name="Khan S."/>
            <person name="Kim C."/>
            <person name="Altafi H."/>
            <person name="Bei Q."/>
            <person name="Chin C."/>
            <person name="Chiou J."/>
            <person name="Choi E."/>
            <person name="Conn L."/>
            <person name="Conway A."/>
            <person name="Gonzales A."/>
            <person name="Hansen N."/>
            <person name="Howing B."/>
            <person name="Koo T."/>
            <person name="Lam B."/>
            <person name="Lee J."/>
            <person name="Lenz C."/>
            <person name="Li J."/>
            <person name="Liu A."/>
            <person name="Liu K."/>
            <person name="Liu S."/>
            <person name="Mukharsky N."/>
            <person name="Nguyen M."/>
            <person name="Palm C."/>
            <person name="Pham P."/>
            <person name="Sakano H."/>
            <person name="Schwartz J."/>
            <person name="Southwick A."/>
            <person name="Thaveri A."/>
            <person name="Toriumi M."/>
            <person name="Vaysberg M."/>
            <person name="Yu G."/>
            <person name="Federspiel N.A."/>
            <person name="Theologis A."/>
            <person name="Ecker J.R."/>
        </authorList>
    </citation>
    <scope>NUCLEOTIDE SEQUENCE</scope>
</reference>
<keyword evidence="5" id="KW-0539">Nucleus</keyword>
<dbReference type="PANTHER" id="PTHR46481">
    <property type="entry name" value="ZINC FINGER BED DOMAIN-CONTAINING PROTEIN 4"/>
    <property type="match status" value="1"/>
</dbReference>
<reference key="1">
    <citation type="journal article" date="2000" name="Nature">
        <title>Sequence and analysis of chromosome 1 of the plant Arabidopsis thaliana.</title>
        <authorList>
            <person name="Theologis A."/>
            <person name="Ecker J.R."/>
            <person name="Palm C.J."/>
            <person name="Federspiel N.A."/>
            <person name="Kaul S."/>
            <person name="White O."/>
            <person name="Alonso J."/>
            <person name="Altafi H."/>
            <person name="Araujo R."/>
            <person name="Bowman C.L."/>
            <person name="Brooks S.Y."/>
            <person name="Buehler E."/>
            <person name="Chan A."/>
            <person name="Chao Q."/>
            <person name="Chen H."/>
            <person name="Cheuk R.F."/>
            <person name="Chin C.W."/>
            <person name="Chung M.K."/>
            <person name="Conn L."/>
            <person name="Conway A.B."/>
            <person name="Conway A.R."/>
            <person name="Creasy T.H."/>
            <person name="Dewar K."/>
            <person name="Dunn P."/>
            <person name="Etgu P."/>
            <person name="Feldblyum T.V."/>
            <person name="Feng J."/>
            <person name="Fong B."/>
            <person name="Fujii C.Y."/>
            <person name="Gill J.E."/>
            <person name="Goldsmith A.D."/>
            <person name="Haas B."/>
            <person name="Hansen N.F."/>
            <person name="Hughes B."/>
            <person name="Huizar L."/>
            <person name="Hunter J.L."/>
            <person name="Jenkins J."/>
            <person name="Johnson-Hopson C."/>
            <person name="Khan S."/>
            <person name="Khaykin E."/>
            <person name="Kim C.J."/>
            <person name="Koo H.L."/>
            <person name="Kremenetskaia I."/>
            <person name="Kurtz D.B."/>
            <person name="Kwan A."/>
            <person name="Lam B."/>
            <person name="Langin-Hooper S."/>
            <person name="Lee A."/>
            <person name="Lee J.M."/>
            <person name="Lenz C.A."/>
            <person name="Li J.H."/>
            <person name="Li Y."/>
            <person name="Lin X."/>
            <person name="Liu S.X."/>
            <person name="Liu Z.A."/>
            <person name="Luros J.S."/>
            <person name="Maiti R."/>
            <person name="Marziali A."/>
            <person name="Militscher J."/>
            <person name="Miranda M."/>
            <person name="Nguyen M."/>
            <person name="Nierman W.C."/>
            <person name="Osborne B.I."/>
            <person name="Pai G."/>
            <person name="Peterson J."/>
            <person name="Pham P.K."/>
            <person name="Rizzo M."/>
            <person name="Rooney T."/>
            <person name="Rowley D."/>
            <person name="Sakano H."/>
            <person name="Salzberg S.L."/>
            <person name="Schwartz J.R."/>
            <person name="Shinn P."/>
            <person name="Southwick A.M."/>
            <person name="Sun H."/>
            <person name="Tallon L.J."/>
            <person name="Tambunga G."/>
            <person name="Toriumi M.J."/>
            <person name="Town C.D."/>
            <person name="Utterback T."/>
            <person name="Van Aken S."/>
            <person name="Vaysberg M."/>
            <person name="Vysotskaia V.S."/>
            <person name="Walker M."/>
            <person name="Wu D."/>
            <person name="Yu G."/>
            <person name="Fraser C.M."/>
            <person name="Venter J.C."/>
            <person name="Davis R.W."/>
        </authorList>
    </citation>
    <scope>NUCLEOTIDE SEQUENCE [LARGE SCALE GENOMIC DNA]</scope>
    <source>
        <strain>cv. Columbia</strain>
    </source>
</reference>
<dbReference type="PANTHER" id="PTHR46481:SF10">
    <property type="entry name" value="ZINC FINGER BED DOMAIN-CONTAINING PROTEIN 39"/>
    <property type="match status" value="1"/>
</dbReference>
<evidence type="ECO:0000256" key="6">
    <source>
        <dbReference type="SAM" id="MobiDB-lite"/>
    </source>
</evidence>
<keyword evidence="4" id="KW-0862">Zinc</keyword>
<keyword evidence="2" id="KW-0479">Metal-binding</keyword>